<dbReference type="PANTHER" id="PTHR30204">
    <property type="entry name" value="REDOX-CYCLING DRUG-SENSING TRANSCRIPTIONAL ACTIVATOR SOXR"/>
    <property type="match status" value="1"/>
</dbReference>
<dbReference type="Proteomes" id="UP000489190">
    <property type="component" value="Unassembled WGS sequence"/>
</dbReference>
<dbReference type="RefSeq" id="WP_153330453.1">
    <property type="nucleotide sequence ID" value="NZ_WIWI01000078.1"/>
</dbReference>
<dbReference type="GO" id="GO:0003677">
    <property type="term" value="F:DNA binding"/>
    <property type="evidence" value="ECO:0007669"/>
    <property type="project" value="UniProtKB-KW"/>
</dbReference>
<comment type="caution">
    <text evidence="6">The sequence shown here is derived from an EMBL/GenBank/DDBJ whole genome shotgun (WGS) entry which is preliminary data.</text>
</comment>
<evidence type="ECO:0000256" key="2">
    <source>
        <dbReference type="ARBA" id="ARBA00023125"/>
    </source>
</evidence>
<dbReference type="PANTHER" id="PTHR30204:SF67">
    <property type="entry name" value="HTH-TYPE TRANSCRIPTIONAL REGULATOR MLRA-RELATED"/>
    <property type="match status" value="1"/>
</dbReference>
<dbReference type="Proteomes" id="UP000441404">
    <property type="component" value="Unassembled WGS sequence"/>
</dbReference>
<dbReference type="InterPro" id="IPR047057">
    <property type="entry name" value="MerR_fam"/>
</dbReference>
<feature type="domain" description="HTH merR-type" evidence="4">
    <location>
        <begin position="22"/>
        <end position="91"/>
    </location>
</feature>
<sequence>MPVITELEPVALAAGQPELPGLYPIREVARLTGINPVTLRAWERRYGLIQPTRTETGHRLYTMSDIEAVRQVMGWLERGVAVSKVAELLARPTASVSVPKEALADEYQQWQARVQAALSAFNEAELDRLYGQIFSSYPLEVVFKSILMPLWEQLLKAQDEFGRTSEWLLLDRFLRGRVQQRLHLQPMDAQDCVLLVGLPELCTELELLVAGLLLSRNDRLIRVLAVGQPLDELSLICEQVQPRAVVLFARQVVGAAHQRRLIRLAQSLDCSVALAGEAANVAQDALAGSSIACLGSETALMNQRLDAELKQAAAR</sequence>
<dbReference type="CDD" id="cd01104">
    <property type="entry name" value="HTH_MlrA-CarA"/>
    <property type="match status" value="1"/>
</dbReference>
<keyword evidence="1" id="KW-0805">Transcription regulation</keyword>
<keyword evidence="2" id="KW-0238">DNA-binding</keyword>
<evidence type="ECO:0000256" key="3">
    <source>
        <dbReference type="ARBA" id="ARBA00023163"/>
    </source>
</evidence>
<evidence type="ECO:0000313" key="7">
    <source>
        <dbReference type="Proteomes" id="UP000441404"/>
    </source>
</evidence>
<dbReference type="PROSITE" id="PS50937">
    <property type="entry name" value="HTH_MERR_2"/>
    <property type="match status" value="1"/>
</dbReference>
<reference evidence="7 8" key="1">
    <citation type="submission" date="2019-10" db="EMBL/GenBank/DDBJ databases">
        <title>Evaluation of single-gene subtyping targets for Pseudomonas.</title>
        <authorList>
            <person name="Reichler S.J."/>
            <person name="Orsi R.H."/>
            <person name="Wiedmann M."/>
            <person name="Martin N.H."/>
            <person name="Murphy S.I."/>
        </authorList>
    </citation>
    <scope>NUCLEOTIDE SEQUENCE [LARGE SCALE GENOMIC DNA]</scope>
    <source>
        <strain evidence="6 8">FSL R10-3254</strain>
        <strain evidence="5 7">FSL R10-3257</strain>
    </source>
</reference>
<evidence type="ECO:0000313" key="6">
    <source>
        <dbReference type="EMBL" id="MQT91902.1"/>
    </source>
</evidence>
<gene>
    <name evidence="6" type="ORF">GHO39_22590</name>
    <name evidence="5" type="ORF">GHO40_23000</name>
</gene>
<proteinExistence type="predicted"/>
<dbReference type="SMART" id="SM00422">
    <property type="entry name" value="HTH_MERR"/>
    <property type="match status" value="1"/>
</dbReference>
<keyword evidence="3" id="KW-0804">Transcription</keyword>
<name>A0A6A7YFY4_9PSED</name>
<evidence type="ECO:0000313" key="5">
    <source>
        <dbReference type="EMBL" id="MQT49574.1"/>
    </source>
</evidence>
<dbReference type="EMBL" id="WIWJ01000059">
    <property type="protein sequence ID" value="MQT49574.1"/>
    <property type="molecule type" value="Genomic_DNA"/>
</dbReference>
<evidence type="ECO:0000313" key="8">
    <source>
        <dbReference type="Proteomes" id="UP000489190"/>
    </source>
</evidence>
<dbReference type="EMBL" id="WIWI01000078">
    <property type="protein sequence ID" value="MQT91902.1"/>
    <property type="molecule type" value="Genomic_DNA"/>
</dbReference>
<dbReference type="Pfam" id="PF13411">
    <property type="entry name" value="MerR_1"/>
    <property type="match status" value="1"/>
</dbReference>
<protein>
    <submittedName>
        <fullName evidence="6">MerR family transcriptional regulator</fullName>
    </submittedName>
</protein>
<dbReference type="Gene3D" id="1.10.1660.10">
    <property type="match status" value="1"/>
</dbReference>
<evidence type="ECO:0000256" key="1">
    <source>
        <dbReference type="ARBA" id="ARBA00023015"/>
    </source>
</evidence>
<accession>A0A6A7YFY4</accession>
<dbReference type="InterPro" id="IPR009061">
    <property type="entry name" value="DNA-bd_dom_put_sf"/>
</dbReference>
<dbReference type="GO" id="GO:0003700">
    <property type="term" value="F:DNA-binding transcription factor activity"/>
    <property type="evidence" value="ECO:0007669"/>
    <property type="project" value="InterPro"/>
</dbReference>
<dbReference type="AlphaFoldDB" id="A0A6A7YFY4"/>
<evidence type="ECO:0000259" key="4">
    <source>
        <dbReference type="PROSITE" id="PS50937"/>
    </source>
</evidence>
<dbReference type="InterPro" id="IPR000551">
    <property type="entry name" value="MerR-type_HTH_dom"/>
</dbReference>
<dbReference type="SUPFAM" id="SSF46955">
    <property type="entry name" value="Putative DNA-binding domain"/>
    <property type="match status" value="1"/>
</dbReference>
<organism evidence="6 8">
    <name type="scientific">Pseudomonas helleri</name>
    <dbReference type="NCBI Taxonomy" id="1608996"/>
    <lineage>
        <taxon>Bacteria</taxon>
        <taxon>Pseudomonadati</taxon>
        <taxon>Pseudomonadota</taxon>
        <taxon>Gammaproteobacteria</taxon>
        <taxon>Pseudomonadales</taxon>
        <taxon>Pseudomonadaceae</taxon>
        <taxon>Pseudomonas</taxon>
    </lineage>
</organism>